<keyword evidence="1" id="KW-0863">Zinc-finger</keyword>
<gene>
    <name evidence="3" type="primary">lola_5</name>
    <name evidence="5" type="synonym">LOC112691354</name>
    <name evidence="3" type="ORF">g.143659</name>
</gene>
<dbReference type="InterPro" id="IPR013087">
    <property type="entry name" value="Znf_C2H2_type"/>
</dbReference>
<dbReference type="PROSITE" id="PS00028">
    <property type="entry name" value="ZINC_FINGER_C2H2_1"/>
    <property type="match status" value="1"/>
</dbReference>
<dbReference type="SMART" id="SM00355">
    <property type="entry name" value="ZnF_C2H2"/>
    <property type="match status" value="2"/>
</dbReference>
<keyword evidence="4" id="KW-1185">Reference proteome</keyword>
<dbReference type="Pfam" id="PF00096">
    <property type="entry name" value="zf-C2H2"/>
    <property type="match status" value="1"/>
</dbReference>
<dbReference type="SUPFAM" id="SSF57667">
    <property type="entry name" value="beta-beta-alpha zinc fingers"/>
    <property type="match status" value="1"/>
</dbReference>
<evidence type="ECO:0000313" key="4">
    <source>
        <dbReference type="Proteomes" id="UP000694846"/>
    </source>
</evidence>
<evidence type="ECO:0000313" key="3">
    <source>
        <dbReference type="EMBL" id="MBY73838.1"/>
    </source>
</evidence>
<reference evidence="3" key="1">
    <citation type="submission" date="2018-04" db="EMBL/GenBank/DDBJ databases">
        <title>Transcriptome assembly of Sipha flava.</title>
        <authorList>
            <person name="Scully E.D."/>
            <person name="Geib S.M."/>
            <person name="Palmer N.A."/>
            <person name="Koch K."/>
            <person name="Bradshaw J."/>
            <person name="Heng-Moss T."/>
            <person name="Sarath G."/>
        </authorList>
    </citation>
    <scope>NUCLEOTIDE SEQUENCE</scope>
</reference>
<evidence type="ECO:0000259" key="2">
    <source>
        <dbReference type="PROSITE" id="PS50157"/>
    </source>
</evidence>
<feature type="domain" description="C2H2-type" evidence="2">
    <location>
        <begin position="91"/>
        <end position="113"/>
    </location>
</feature>
<organism evidence="3">
    <name type="scientific">Sipha flava</name>
    <name type="common">yellow sugarcane aphid</name>
    <dbReference type="NCBI Taxonomy" id="143950"/>
    <lineage>
        <taxon>Eukaryota</taxon>
        <taxon>Metazoa</taxon>
        <taxon>Ecdysozoa</taxon>
        <taxon>Arthropoda</taxon>
        <taxon>Hexapoda</taxon>
        <taxon>Insecta</taxon>
        <taxon>Pterygota</taxon>
        <taxon>Neoptera</taxon>
        <taxon>Paraneoptera</taxon>
        <taxon>Hemiptera</taxon>
        <taxon>Sternorrhyncha</taxon>
        <taxon>Aphidomorpha</taxon>
        <taxon>Aphidoidea</taxon>
        <taxon>Aphididae</taxon>
        <taxon>Sipha</taxon>
    </lineage>
</organism>
<dbReference type="Proteomes" id="UP000694846">
    <property type="component" value="Unplaced"/>
</dbReference>
<dbReference type="Gene3D" id="3.30.160.60">
    <property type="entry name" value="Classic Zinc Finger"/>
    <property type="match status" value="1"/>
</dbReference>
<evidence type="ECO:0000256" key="1">
    <source>
        <dbReference type="PROSITE-ProRule" id="PRU00042"/>
    </source>
</evidence>
<keyword evidence="1" id="KW-0862">Zinc</keyword>
<dbReference type="PROSITE" id="PS50157">
    <property type="entry name" value="ZINC_FINGER_C2H2_2"/>
    <property type="match status" value="2"/>
</dbReference>
<dbReference type="Pfam" id="PF13894">
    <property type="entry name" value="zf-C2H2_4"/>
    <property type="match status" value="1"/>
</dbReference>
<dbReference type="AlphaFoldDB" id="A0A2S2Q7X3"/>
<name>A0A2S2Q7X3_9HEMI</name>
<dbReference type="OrthoDB" id="8186305at2759"/>
<accession>A0A2S2Q7X3</accession>
<dbReference type="InterPro" id="IPR036236">
    <property type="entry name" value="Znf_C2H2_sf"/>
</dbReference>
<protein>
    <submittedName>
        <fullName evidence="3">Longitudinals lacking protein, isoforms A/B/D/L</fullName>
    </submittedName>
    <submittedName>
        <fullName evidence="5">Zinc finger protein PLAGL2-like</fullName>
    </submittedName>
</protein>
<dbReference type="EMBL" id="GGMS01004635">
    <property type="protein sequence ID" value="MBY73838.1"/>
    <property type="molecule type" value="Transcribed_RNA"/>
</dbReference>
<feature type="domain" description="C2H2-type" evidence="2">
    <location>
        <begin position="60"/>
        <end position="89"/>
    </location>
</feature>
<dbReference type="RefSeq" id="XP_025421372.1">
    <property type="nucleotide sequence ID" value="XM_025565587.1"/>
</dbReference>
<evidence type="ECO:0000313" key="5">
    <source>
        <dbReference type="RefSeq" id="XP_025421372.1"/>
    </source>
</evidence>
<sequence length="113" mass="13272">MFLGLHAALDVVDFNNKTNNVRRSHRKINKKVKSCLYIIFTYLKSEALFSGILQQQNGRWMCPNIICGRTYKNKFSLNRHCQLECGVKPQYHCPLCIKTYKRKDSLKTHLLTH</sequence>
<reference evidence="5" key="2">
    <citation type="submission" date="2025-04" db="UniProtKB">
        <authorList>
            <consortium name="RefSeq"/>
        </authorList>
    </citation>
    <scope>IDENTIFICATION</scope>
    <source>
        <tissue evidence="5">Whole body</tissue>
    </source>
</reference>
<keyword evidence="1" id="KW-0479">Metal-binding</keyword>
<dbReference type="GO" id="GO:0008270">
    <property type="term" value="F:zinc ion binding"/>
    <property type="evidence" value="ECO:0007669"/>
    <property type="project" value="UniProtKB-KW"/>
</dbReference>
<proteinExistence type="predicted"/>